<evidence type="ECO:0000313" key="2">
    <source>
        <dbReference type="Proteomes" id="UP001432222"/>
    </source>
</evidence>
<gene>
    <name evidence="1" type="ORF">OHA16_32750</name>
</gene>
<dbReference type="Proteomes" id="UP001432222">
    <property type="component" value="Chromosome"/>
</dbReference>
<dbReference type="RefSeq" id="WP_328957876.1">
    <property type="nucleotide sequence ID" value="NZ_CP108110.1"/>
</dbReference>
<evidence type="ECO:0000313" key="1">
    <source>
        <dbReference type="EMBL" id="WUQ87315.1"/>
    </source>
</evidence>
<name>A0ABZ1UA46_9ACTN</name>
<accession>A0ABZ1UA46</accession>
<proteinExistence type="predicted"/>
<sequence>MVWTCSSHPSQWNAWTTGGRYLYFRYRHGEGSVEHFPGGADPDTWDEEGSGLLARWHDGSRGGRIDLADFLVLAGLRLAPNSQLLDGR</sequence>
<dbReference type="EMBL" id="CP108110">
    <property type="protein sequence ID" value="WUQ87315.1"/>
    <property type="molecule type" value="Genomic_DNA"/>
</dbReference>
<keyword evidence="2" id="KW-1185">Reference proteome</keyword>
<organism evidence="1 2">
    <name type="scientific">Kitasatospora purpeofusca</name>
    <dbReference type="NCBI Taxonomy" id="67352"/>
    <lineage>
        <taxon>Bacteria</taxon>
        <taxon>Bacillati</taxon>
        <taxon>Actinomycetota</taxon>
        <taxon>Actinomycetes</taxon>
        <taxon>Kitasatosporales</taxon>
        <taxon>Streptomycetaceae</taxon>
        <taxon>Kitasatospora</taxon>
    </lineage>
</organism>
<reference evidence="1" key="1">
    <citation type="submission" date="2022-10" db="EMBL/GenBank/DDBJ databases">
        <title>The complete genomes of actinobacterial strains from the NBC collection.</title>
        <authorList>
            <person name="Joergensen T.S."/>
            <person name="Alvarez Arevalo M."/>
            <person name="Sterndorff E.B."/>
            <person name="Faurdal D."/>
            <person name="Vuksanovic O."/>
            <person name="Mourched A.-S."/>
            <person name="Charusanti P."/>
            <person name="Shaw S."/>
            <person name="Blin K."/>
            <person name="Weber T."/>
        </authorList>
    </citation>
    <scope>NUCLEOTIDE SEQUENCE</scope>
    <source>
        <strain evidence="1">NBC_00222</strain>
    </source>
</reference>
<protein>
    <recommendedName>
        <fullName evidence="3">EF-hand domain-containing protein</fullName>
    </recommendedName>
</protein>
<evidence type="ECO:0008006" key="3">
    <source>
        <dbReference type="Google" id="ProtNLM"/>
    </source>
</evidence>